<name>A0AAV3XXP0_9GAST</name>
<dbReference type="Proteomes" id="UP000735302">
    <property type="component" value="Unassembled WGS sequence"/>
</dbReference>
<keyword evidence="2" id="KW-1185">Reference proteome</keyword>
<dbReference type="EMBL" id="BLXT01000273">
    <property type="protein sequence ID" value="GFN75600.1"/>
    <property type="molecule type" value="Genomic_DNA"/>
</dbReference>
<protein>
    <submittedName>
        <fullName evidence="1">Uncharacterized protein</fullName>
    </submittedName>
</protein>
<evidence type="ECO:0000313" key="1">
    <source>
        <dbReference type="EMBL" id="GFN75600.1"/>
    </source>
</evidence>
<accession>A0AAV3XXP0</accession>
<organism evidence="1 2">
    <name type="scientific">Plakobranchus ocellatus</name>
    <dbReference type="NCBI Taxonomy" id="259542"/>
    <lineage>
        <taxon>Eukaryota</taxon>
        <taxon>Metazoa</taxon>
        <taxon>Spiralia</taxon>
        <taxon>Lophotrochozoa</taxon>
        <taxon>Mollusca</taxon>
        <taxon>Gastropoda</taxon>
        <taxon>Heterobranchia</taxon>
        <taxon>Euthyneura</taxon>
        <taxon>Panpulmonata</taxon>
        <taxon>Sacoglossa</taxon>
        <taxon>Placobranchoidea</taxon>
        <taxon>Plakobranchidae</taxon>
        <taxon>Plakobranchus</taxon>
    </lineage>
</organism>
<gene>
    <name evidence="1" type="ORF">PoB_000210600</name>
</gene>
<comment type="caution">
    <text evidence="1">The sequence shown here is derived from an EMBL/GenBank/DDBJ whole genome shotgun (WGS) entry which is preliminary data.</text>
</comment>
<sequence>MAIYEITLGFVTDSLRHLKLWTSSKLLAICSIASADTIGAVGHDFGLFCTVIQALEVSSGWSTQLSTPMLSC</sequence>
<dbReference type="AlphaFoldDB" id="A0AAV3XXP0"/>
<reference evidence="1 2" key="1">
    <citation type="journal article" date="2021" name="Elife">
        <title>Chloroplast acquisition without the gene transfer in kleptoplastic sea slugs, Plakobranchus ocellatus.</title>
        <authorList>
            <person name="Maeda T."/>
            <person name="Takahashi S."/>
            <person name="Yoshida T."/>
            <person name="Shimamura S."/>
            <person name="Takaki Y."/>
            <person name="Nagai Y."/>
            <person name="Toyoda A."/>
            <person name="Suzuki Y."/>
            <person name="Arimoto A."/>
            <person name="Ishii H."/>
            <person name="Satoh N."/>
            <person name="Nishiyama T."/>
            <person name="Hasebe M."/>
            <person name="Maruyama T."/>
            <person name="Minagawa J."/>
            <person name="Obokata J."/>
            <person name="Shigenobu S."/>
        </authorList>
    </citation>
    <scope>NUCLEOTIDE SEQUENCE [LARGE SCALE GENOMIC DNA]</scope>
</reference>
<proteinExistence type="predicted"/>
<evidence type="ECO:0000313" key="2">
    <source>
        <dbReference type="Proteomes" id="UP000735302"/>
    </source>
</evidence>